<accession>A0A7C0U3R0</accession>
<dbReference type="SUPFAM" id="SSF51735">
    <property type="entry name" value="NAD(P)-binding Rossmann-fold domains"/>
    <property type="match status" value="1"/>
</dbReference>
<dbReference type="PANTHER" id="PTHR43238">
    <property type="entry name" value="GDP-L-FUCOSE SYNTHASE"/>
    <property type="match status" value="1"/>
</dbReference>
<dbReference type="HAMAP" id="MF_00956">
    <property type="entry name" value="GDP_fucose_synth"/>
    <property type="match status" value="1"/>
</dbReference>
<comment type="similarity">
    <text evidence="1 5">Belongs to the NAD(P)-dependent epimerase/dehydratase family. Fucose synthase subfamily.</text>
</comment>
<evidence type="ECO:0000256" key="4">
    <source>
        <dbReference type="ARBA" id="ARBA00023235"/>
    </source>
</evidence>
<evidence type="ECO:0000256" key="1">
    <source>
        <dbReference type="ARBA" id="ARBA00005959"/>
    </source>
</evidence>
<dbReference type="Gene3D" id="3.90.25.10">
    <property type="entry name" value="UDP-galactose 4-epimerase, domain 1"/>
    <property type="match status" value="1"/>
</dbReference>
<comment type="pathway">
    <text evidence="5">Nucleotide-sugar biosynthesis; GDP-L-fucose biosynthesis via de novo pathway; GDP-L-fucose from GDP-alpha-D-mannose: step 2/2.</text>
</comment>
<evidence type="ECO:0000256" key="3">
    <source>
        <dbReference type="ARBA" id="ARBA00023002"/>
    </source>
</evidence>
<comment type="function">
    <text evidence="5">Catalyzes the two-step NADP-dependent conversion of GDP-4-dehydro-6-deoxy-D-mannose to GDP-fucose, involving an epimerase and a reductase reaction.</text>
</comment>
<feature type="active site" description="Proton donor/acceptor" evidence="5">
    <location>
        <position position="130"/>
    </location>
</feature>
<comment type="catalytic activity">
    <reaction evidence="5">
        <text>GDP-beta-L-fucose + NADP(+) = GDP-4-dehydro-alpha-D-rhamnose + NADPH + H(+)</text>
        <dbReference type="Rhea" id="RHEA:18885"/>
        <dbReference type="ChEBI" id="CHEBI:15378"/>
        <dbReference type="ChEBI" id="CHEBI:57273"/>
        <dbReference type="ChEBI" id="CHEBI:57783"/>
        <dbReference type="ChEBI" id="CHEBI:57964"/>
        <dbReference type="ChEBI" id="CHEBI:58349"/>
        <dbReference type="EC" id="1.1.1.271"/>
    </reaction>
</comment>
<keyword evidence="3 5" id="KW-0560">Oxidoreductase</keyword>
<feature type="site" description="Important for catalytic activity" evidence="5">
    <location>
        <position position="101"/>
    </location>
</feature>
<proteinExistence type="inferred from homology"/>
<feature type="site" description="Important for catalytic activity" evidence="5">
    <location>
        <position position="103"/>
    </location>
</feature>
<dbReference type="GO" id="GO:0042351">
    <property type="term" value="P:'de novo' GDP-L-fucose biosynthetic process"/>
    <property type="evidence" value="ECO:0007669"/>
    <property type="project" value="UniProtKB-UniRule"/>
</dbReference>
<protein>
    <recommendedName>
        <fullName evidence="5">GDP-L-fucose synthase</fullName>
        <ecNumber evidence="5">1.1.1.271</ecNumber>
    </recommendedName>
    <alternativeName>
        <fullName evidence="5">GDP-4-keto-6-deoxy-D-mannose-3,5-epimerase-4-reductase</fullName>
    </alternativeName>
</protein>
<comment type="caution">
    <text evidence="7">The sequence shown here is derived from an EMBL/GenBank/DDBJ whole genome shotgun (WGS) entry which is preliminary data.</text>
</comment>
<feature type="binding site" evidence="5">
    <location>
        <position position="263"/>
    </location>
    <ligand>
        <name>substrate</name>
    </ligand>
</feature>
<dbReference type="GO" id="GO:0016853">
    <property type="term" value="F:isomerase activity"/>
    <property type="evidence" value="ECO:0007669"/>
    <property type="project" value="UniProtKB-KW"/>
</dbReference>
<dbReference type="AlphaFoldDB" id="A0A7C0U3R0"/>
<evidence type="ECO:0000256" key="5">
    <source>
        <dbReference type="HAMAP-Rule" id="MF_00956"/>
    </source>
</evidence>
<evidence type="ECO:0000256" key="2">
    <source>
        <dbReference type="ARBA" id="ARBA00022857"/>
    </source>
</evidence>
<evidence type="ECO:0000313" key="7">
    <source>
        <dbReference type="EMBL" id="HDD44665.1"/>
    </source>
</evidence>
<dbReference type="Proteomes" id="UP000886289">
    <property type="component" value="Unassembled WGS sequence"/>
</dbReference>
<sequence>MRVLITYPDIFLGRFIKQHLLQYNYEIIDINNVSFENYSQIEEIFKKNLPHYVILHIPFSGGIKANIEKPAELFTKNLIIQTYLIYLGYKYNIKKLIFIGSSCMYPRNYVEPLKEEYLLTAPLEETNEAYAIAKIAGWQMCKAYNKQYKTSFITIIPANIYGPFDDFDPETAHVIGALIYKFHKAKENKEKIVSIWGTGKPIRDFIYVEDVAEAIIFCLKNDIPYNVINIGSGIGYSIKKIAYEIKEIVNFKGDVIFDKTKPDGMPVKVLDTSRISKLGWKPKTPLKDGLKKTYNYFLNFFDKIC</sequence>
<dbReference type="PANTHER" id="PTHR43238:SF1">
    <property type="entry name" value="GDP-L-FUCOSE SYNTHASE"/>
    <property type="match status" value="1"/>
</dbReference>
<feature type="binding site" evidence="5">
    <location>
        <position position="134"/>
    </location>
    <ligand>
        <name>NADP(+)</name>
        <dbReference type="ChEBI" id="CHEBI:58349"/>
    </ligand>
</feature>
<dbReference type="GO" id="GO:0070401">
    <property type="term" value="F:NADP+ binding"/>
    <property type="evidence" value="ECO:0007669"/>
    <property type="project" value="UniProtKB-UniRule"/>
</dbReference>
<name>A0A7C0U3R0_DESA2</name>
<dbReference type="InterPro" id="IPR001509">
    <property type="entry name" value="Epimerase_deHydtase"/>
</dbReference>
<dbReference type="GO" id="GO:0050577">
    <property type="term" value="F:GDP-L-fucose synthase activity"/>
    <property type="evidence" value="ECO:0007669"/>
    <property type="project" value="UniProtKB-UniRule"/>
</dbReference>
<dbReference type="EC" id="1.1.1.271" evidence="5"/>
<dbReference type="Pfam" id="PF01370">
    <property type="entry name" value="Epimerase"/>
    <property type="match status" value="1"/>
</dbReference>
<keyword evidence="5" id="KW-0511">Multifunctional enzyme</keyword>
<feature type="binding site" evidence="5">
    <location>
        <position position="196"/>
    </location>
    <ligand>
        <name>substrate</name>
    </ligand>
</feature>
<comment type="caution">
    <text evidence="5">Lacks conserved residue(s) required for the propagation of feature annotation.</text>
</comment>
<dbReference type="Gene3D" id="3.40.50.720">
    <property type="entry name" value="NAD(P)-binding Rossmann-like Domain"/>
    <property type="match status" value="1"/>
</dbReference>
<feature type="binding site" evidence="5">
    <location>
        <position position="181"/>
    </location>
    <ligand>
        <name>substrate</name>
    </ligand>
</feature>
<feature type="domain" description="NAD-dependent epimerase/dehydratase" evidence="6">
    <location>
        <begin position="12"/>
        <end position="231"/>
    </location>
</feature>
<reference evidence="7" key="1">
    <citation type="journal article" date="2020" name="mSystems">
        <title>Genome- and Community-Level Interaction Insights into Carbon Utilization and Element Cycling Functions of Hydrothermarchaeota in Hydrothermal Sediment.</title>
        <authorList>
            <person name="Zhou Z."/>
            <person name="Liu Y."/>
            <person name="Xu W."/>
            <person name="Pan J."/>
            <person name="Luo Z.H."/>
            <person name="Li M."/>
        </authorList>
    </citation>
    <scope>NUCLEOTIDE SEQUENCE [LARGE SCALE GENOMIC DNA]</scope>
    <source>
        <strain evidence="7">HyVt-233</strain>
    </source>
</reference>
<dbReference type="UniPathway" id="UPA00128">
    <property type="reaction ID" value="UER00191"/>
</dbReference>
<dbReference type="InterPro" id="IPR036291">
    <property type="entry name" value="NAD(P)-bd_dom_sf"/>
</dbReference>
<keyword evidence="2 5" id="KW-0521">NADP</keyword>
<dbReference type="EMBL" id="DRBS01000276">
    <property type="protein sequence ID" value="HDD44665.1"/>
    <property type="molecule type" value="Genomic_DNA"/>
</dbReference>
<feature type="binding site" evidence="5">
    <location>
        <position position="203"/>
    </location>
    <ligand>
        <name>substrate</name>
    </ligand>
</feature>
<gene>
    <name evidence="5" type="primary">fcl</name>
    <name evidence="7" type="ORF">ENG63_07390</name>
</gene>
<dbReference type="InterPro" id="IPR028614">
    <property type="entry name" value="GDP_fucose/colitose_synth"/>
</dbReference>
<organism evidence="7">
    <name type="scientific">Desulfofervidus auxilii</name>
    <dbReference type="NCBI Taxonomy" id="1621989"/>
    <lineage>
        <taxon>Bacteria</taxon>
        <taxon>Pseudomonadati</taxon>
        <taxon>Thermodesulfobacteriota</taxon>
        <taxon>Candidatus Desulfofervidia</taxon>
        <taxon>Candidatus Desulfofervidales</taxon>
        <taxon>Candidatus Desulfofervidaceae</taxon>
        <taxon>Candidatus Desulfofervidus</taxon>
    </lineage>
</organism>
<evidence type="ECO:0000259" key="6">
    <source>
        <dbReference type="Pfam" id="PF01370"/>
    </source>
</evidence>
<keyword evidence="4 5" id="KW-0413">Isomerase</keyword>
<feature type="binding site" evidence="5">
    <location>
        <position position="173"/>
    </location>
    <ligand>
        <name>NADP(+)</name>
        <dbReference type="ChEBI" id="CHEBI:58349"/>
    </ligand>
</feature>
<feature type="binding site" evidence="5">
    <location>
        <begin position="157"/>
        <end position="160"/>
    </location>
    <ligand>
        <name>NADP(+)</name>
        <dbReference type="ChEBI" id="CHEBI:58349"/>
    </ligand>
</feature>
<feature type="binding site" evidence="5">
    <location>
        <begin position="99"/>
        <end position="102"/>
    </location>
    <ligand>
        <name>NADP(+)</name>
        <dbReference type="ChEBI" id="CHEBI:58349"/>
    </ligand>
</feature>